<feature type="domain" description="SGNH" evidence="4">
    <location>
        <begin position="482"/>
        <end position="705"/>
    </location>
</feature>
<evidence type="ECO:0000313" key="6">
    <source>
        <dbReference type="Proteomes" id="UP001339911"/>
    </source>
</evidence>
<feature type="transmembrane region" description="Helical" evidence="2">
    <location>
        <begin position="31"/>
        <end position="47"/>
    </location>
</feature>
<dbReference type="EC" id="2.3.1.-" evidence="5"/>
<dbReference type="Proteomes" id="UP001339911">
    <property type="component" value="Unassembled WGS sequence"/>
</dbReference>
<evidence type="ECO:0000256" key="2">
    <source>
        <dbReference type="SAM" id="Phobius"/>
    </source>
</evidence>
<feature type="transmembrane region" description="Helical" evidence="2">
    <location>
        <begin position="201"/>
        <end position="220"/>
    </location>
</feature>
<reference evidence="5 6" key="1">
    <citation type="submission" date="2024-01" db="EMBL/GenBank/DDBJ databases">
        <title>Genome insights into Plantactinospora veratri sp. nov.</title>
        <authorList>
            <person name="Wang L."/>
        </authorList>
    </citation>
    <scope>NUCLEOTIDE SEQUENCE [LARGE SCALE GENOMIC DNA]</scope>
    <source>
        <strain evidence="5 6">NEAU-FHS4</strain>
    </source>
</reference>
<dbReference type="GO" id="GO:0016746">
    <property type="term" value="F:acyltransferase activity"/>
    <property type="evidence" value="ECO:0007669"/>
    <property type="project" value="UniProtKB-KW"/>
</dbReference>
<feature type="compositionally biased region" description="Low complexity" evidence="1">
    <location>
        <begin position="1"/>
        <end position="16"/>
    </location>
</feature>
<organism evidence="5 6">
    <name type="scientific">Plantactinospora veratri</name>
    <dbReference type="NCBI Taxonomy" id="1436122"/>
    <lineage>
        <taxon>Bacteria</taxon>
        <taxon>Bacillati</taxon>
        <taxon>Actinomycetota</taxon>
        <taxon>Actinomycetes</taxon>
        <taxon>Micromonosporales</taxon>
        <taxon>Micromonosporaceae</taxon>
        <taxon>Plantactinospora</taxon>
    </lineage>
</organism>
<evidence type="ECO:0000259" key="3">
    <source>
        <dbReference type="Pfam" id="PF01757"/>
    </source>
</evidence>
<keyword evidence="5" id="KW-0012">Acyltransferase</keyword>
<feature type="transmembrane region" description="Helical" evidence="2">
    <location>
        <begin position="289"/>
        <end position="317"/>
    </location>
</feature>
<dbReference type="PANTHER" id="PTHR23028:SF53">
    <property type="entry name" value="ACYL_TRANSF_3 DOMAIN-CONTAINING PROTEIN"/>
    <property type="match status" value="1"/>
</dbReference>
<evidence type="ECO:0000256" key="1">
    <source>
        <dbReference type="SAM" id="MobiDB-lite"/>
    </source>
</evidence>
<dbReference type="Pfam" id="PF19040">
    <property type="entry name" value="SGNH"/>
    <property type="match status" value="1"/>
</dbReference>
<feature type="region of interest" description="Disordered" evidence="1">
    <location>
        <begin position="1"/>
        <end position="23"/>
    </location>
</feature>
<proteinExistence type="predicted"/>
<evidence type="ECO:0000259" key="4">
    <source>
        <dbReference type="Pfam" id="PF19040"/>
    </source>
</evidence>
<accession>A0ABU7SL65</accession>
<keyword evidence="2" id="KW-0472">Membrane</keyword>
<gene>
    <name evidence="5" type="ORF">V1634_28040</name>
</gene>
<dbReference type="PANTHER" id="PTHR23028">
    <property type="entry name" value="ACETYLTRANSFERASE"/>
    <property type="match status" value="1"/>
</dbReference>
<dbReference type="Pfam" id="PF01757">
    <property type="entry name" value="Acyl_transf_3"/>
    <property type="match status" value="1"/>
</dbReference>
<feature type="transmembrane region" description="Helical" evidence="2">
    <location>
        <begin position="157"/>
        <end position="180"/>
    </location>
</feature>
<feature type="transmembrane region" description="Helical" evidence="2">
    <location>
        <begin position="95"/>
        <end position="114"/>
    </location>
</feature>
<protein>
    <submittedName>
        <fullName evidence="5">Acyltransferase family protein</fullName>
        <ecNumber evidence="5">2.3.1.-</ecNumber>
    </submittedName>
</protein>
<feature type="transmembrane region" description="Helical" evidence="2">
    <location>
        <begin position="53"/>
        <end position="74"/>
    </location>
</feature>
<dbReference type="InterPro" id="IPR043968">
    <property type="entry name" value="SGNH"/>
</dbReference>
<dbReference type="InterPro" id="IPR002656">
    <property type="entry name" value="Acyl_transf_3_dom"/>
</dbReference>
<comment type="caution">
    <text evidence="5">The sequence shown here is derived from an EMBL/GenBank/DDBJ whole genome shotgun (WGS) entry which is preliminary data.</text>
</comment>
<feature type="transmembrane region" description="Helical" evidence="2">
    <location>
        <begin position="226"/>
        <end position="246"/>
    </location>
</feature>
<keyword evidence="5" id="KW-0808">Transferase</keyword>
<feature type="transmembrane region" description="Helical" evidence="2">
    <location>
        <begin position="258"/>
        <end position="277"/>
    </location>
</feature>
<feature type="transmembrane region" description="Helical" evidence="2">
    <location>
        <begin position="329"/>
        <end position="348"/>
    </location>
</feature>
<keyword evidence="2" id="KW-1133">Transmembrane helix</keyword>
<evidence type="ECO:0000313" key="5">
    <source>
        <dbReference type="EMBL" id="MEE6310699.1"/>
    </source>
</evidence>
<dbReference type="EMBL" id="JAZGQL010000028">
    <property type="protein sequence ID" value="MEE6310699.1"/>
    <property type="molecule type" value="Genomic_DNA"/>
</dbReference>
<dbReference type="InterPro" id="IPR050879">
    <property type="entry name" value="Acyltransferase_3"/>
</dbReference>
<name>A0ABU7SL65_9ACTN</name>
<feature type="domain" description="Acyltransferase 3" evidence="3">
    <location>
        <begin position="28"/>
        <end position="352"/>
    </location>
</feature>
<keyword evidence="2" id="KW-0812">Transmembrane</keyword>
<dbReference type="RefSeq" id="WP_331210728.1">
    <property type="nucleotide sequence ID" value="NZ_JAZGQL010000028.1"/>
</dbReference>
<feature type="transmembrane region" description="Helical" evidence="2">
    <location>
        <begin position="354"/>
        <end position="371"/>
    </location>
</feature>
<keyword evidence="6" id="KW-1185">Reference proteome</keyword>
<sequence>MAVHAARPAAATRRPAGQTSRSGGFRRDIEGLRAVAVLLVVLYHARLPLVGGGYVGVDVFYVISGFVVTTVLLREFTTNGCISLPAFYARRARRLLPAAVLTLVVTLVASWLWLPLQTQWVAKHAIASATYSLNFLLAMNNVDYLDAMRRESPLEHFWSLAVEEQFYLAWPLLLVALFAWPLRRRGGRSRDTSRPDNSGPLLIGVGTVAVLSFAFGAWLTTHSPGYAYFVSPARAWELAVGALLALTAGTLARLPGRVAAAMTWAGLAAVAAAALLFDASTQFPGYAALLPVTGVALVIAGGCSAPGGGAAGLLSIGVLQRIGRLSYSWYLWHWPFLILGPVVLGGAGSLRQNLGLAAAALAAAAITYALVENPIRRLPRLEFKPRRTLGLAVASSGLVFAVALPMLLLKPTVVGPGAPVDTAATLSSASSAEEELIRLVAASAEATAVPANLSPALPDVTADTPAVFRDGCVVLKITETAPARPCVYGDPAARQTVVLFGDSHAGSWFPALNEIANARGWRLVVMVKGFCSAASVRFRLDSIDRPFDECVEWRQAMLERIASLRPMLVVTSSTDFNFGEPVDSFTDRDQVWTDGWIRTLEEIGSDAGEVVLINDTPWLPATVLDCLARHLTDARRCHAPVRDAQLEPRRRAMIAAAAVHRGVRVIDPTPWFCTASVCPAVIGNVVTLRDGNHMPAAYSRLLWRVLDERIGPRVGM</sequence>
<feature type="transmembrane region" description="Helical" evidence="2">
    <location>
        <begin position="391"/>
        <end position="409"/>
    </location>
</feature>